<keyword evidence="2" id="KW-1185">Reference proteome</keyword>
<evidence type="ECO:0000313" key="2">
    <source>
        <dbReference type="Proteomes" id="UP000464573"/>
    </source>
</evidence>
<dbReference type="Proteomes" id="UP000464573">
    <property type="component" value="Segment"/>
</dbReference>
<evidence type="ECO:0000313" key="1">
    <source>
        <dbReference type="EMBL" id="QHR65085.1"/>
    </source>
</evidence>
<sequence>MVISSEVSVRTPKANNITIEIPNRETFRDYRKAYLMYELSRVGW</sequence>
<proteinExistence type="predicted"/>
<name>A0A6B9WN27_9CAUD</name>
<protein>
    <submittedName>
        <fullName evidence="1">Uncharacterized protein</fullName>
    </submittedName>
</protein>
<gene>
    <name evidence="1" type="ORF">garuso_20</name>
</gene>
<reference evidence="2" key="1">
    <citation type="submission" date="2019-12" db="EMBL/GenBank/DDBJ databases">
        <authorList>
            <person name="Olsen N.S."/>
            <person name="Junco L.M.F."/>
            <person name="Kot W."/>
            <person name="Hansen L.H."/>
        </authorList>
    </citation>
    <scope>NUCLEOTIDE SEQUENCE [LARGE SCALE GENOMIC DNA]</scope>
</reference>
<accession>A0A6B9WN27</accession>
<organism evidence="1 2">
    <name type="scientific">Escherichia phage garuso</name>
    <dbReference type="NCBI Taxonomy" id="2696399"/>
    <lineage>
        <taxon>Viruses</taxon>
        <taxon>Duplodnaviria</taxon>
        <taxon>Heunggongvirae</taxon>
        <taxon>Uroviricota</taxon>
        <taxon>Caudoviricetes</taxon>
        <taxon>Andersonviridae</taxon>
        <taxon>Ounavirinae</taxon>
        <taxon>Felixounavirus</taxon>
        <taxon>Felixounavirus garuso</taxon>
    </lineage>
</organism>
<dbReference type="EMBL" id="MN850566">
    <property type="protein sequence ID" value="QHR65085.1"/>
    <property type="molecule type" value="Genomic_DNA"/>
</dbReference>